<dbReference type="Proteomes" id="UP000094527">
    <property type="component" value="Unassembled WGS sequence"/>
</dbReference>
<evidence type="ECO:0000256" key="2">
    <source>
        <dbReference type="SAM" id="Phobius"/>
    </source>
</evidence>
<feature type="region of interest" description="Disordered" evidence="1">
    <location>
        <begin position="131"/>
        <end position="154"/>
    </location>
</feature>
<organism evidence="3 4">
    <name type="scientific">Orchesella cincta</name>
    <name type="common">Springtail</name>
    <name type="synonym">Podura cincta</name>
    <dbReference type="NCBI Taxonomy" id="48709"/>
    <lineage>
        <taxon>Eukaryota</taxon>
        <taxon>Metazoa</taxon>
        <taxon>Ecdysozoa</taxon>
        <taxon>Arthropoda</taxon>
        <taxon>Hexapoda</taxon>
        <taxon>Collembola</taxon>
        <taxon>Entomobryomorpha</taxon>
        <taxon>Entomobryoidea</taxon>
        <taxon>Orchesellidae</taxon>
        <taxon>Orchesellinae</taxon>
        <taxon>Orchesella</taxon>
    </lineage>
</organism>
<feature type="transmembrane region" description="Helical" evidence="2">
    <location>
        <begin position="251"/>
        <end position="268"/>
    </location>
</feature>
<feature type="compositionally biased region" description="Low complexity" evidence="1">
    <location>
        <begin position="135"/>
        <end position="153"/>
    </location>
</feature>
<keyword evidence="2" id="KW-1133">Transmembrane helix</keyword>
<accession>A0A1D2MBA7</accession>
<keyword evidence="4" id="KW-1185">Reference proteome</keyword>
<feature type="transmembrane region" description="Helical" evidence="2">
    <location>
        <begin position="217"/>
        <end position="239"/>
    </location>
</feature>
<evidence type="ECO:0000313" key="3">
    <source>
        <dbReference type="EMBL" id="ODM90209.1"/>
    </source>
</evidence>
<reference evidence="3 4" key="1">
    <citation type="journal article" date="2016" name="Genome Biol. Evol.">
        <title>Gene Family Evolution Reflects Adaptation to Soil Environmental Stressors in the Genome of the Collembolan Orchesella cincta.</title>
        <authorList>
            <person name="Faddeeva-Vakhrusheva A."/>
            <person name="Derks M.F."/>
            <person name="Anvar S.Y."/>
            <person name="Agamennone V."/>
            <person name="Suring W."/>
            <person name="Smit S."/>
            <person name="van Straalen N.M."/>
            <person name="Roelofs D."/>
        </authorList>
    </citation>
    <scope>NUCLEOTIDE SEQUENCE [LARGE SCALE GENOMIC DNA]</scope>
    <source>
        <tissue evidence="3">Mixed pool</tissue>
    </source>
</reference>
<dbReference type="EMBL" id="LJIJ01002113">
    <property type="protein sequence ID" value="ODM90209.1"/>
    <property type="molecule type" value="Genomic_DNA"/>
</dbReference>
<proteinExistence type="predicted"/>
<sequence length="349" mass="40355">MNRFQSGETLVMALVPSGKTGWFDEANPKNILRMDTSSNSAEDVLALALRDVWIRTLQALFRISVKDLTRSMKRWWSRTTPDALAPLCRPQSYLNCKPKLQFQARHLHIVNMLIALDHPRPSRLFRVRYYKKPSPKSSSSRISGGTRSTSSPPHRAALHGRKFLSMHLRREGKLRNPLDGCHHLHIYFGNTLVSVFVIHLIFGPFRFWDRDLREMQIWLHWGFGWAEYILAAFTFFSAAGIPQGLMNCESFGIYVAFLLFQVIFYAIMENQFRSVTKPWICKPPRRYYPIHTMRIFIRMPSSVFRGGDAHLYFSSASRSTLPSTSSPFSTRTLASRSRRKWAPSPLINL</sequence>
<protein>
    <submittedName>
        <fullName evidence="3">Uncharacterized protein</fullName>
    </submittedName>
</protein>
<name>A0A1D2MBA7_ORCCI</name>
<evidence type="ECO:0000313" key="4">
    <source>
        <dbReference type="Proteomes" id="UP000094527"/>
    </source>
</evidence>
<keyword evidence="2" id="KW-0812">Transmembrane</keyword>
<evidence type="ECO:0000256" key="1">
    <source>
        <dbReference type="SAM" id="MobiDB-lite"/>
    </source>
</evidence>
<keyword evidence="2" id="KW-0472">Membrane</keyword>
<feature type="transmembrane region" description="Helical" evidence="2">
    <location>
        <begin position="184"/>
        <end position="205"/>
    </location>
</feature>
<comment type="caution">
    <text evidence="3">The sequence shown here is derived from an EMBL/GenBank/DDBJ whole genome shotgun (WGS) entry which is preliminary data.</text>
</comment>
<gene>
    <name evidence="3" type="ORF">Ocin01_16477</name>
</gene>
<dbReference type="AlphaFoldDB" id="A0A1D2MBA7"/>